<evidence type="ECO:0000259" key="1">
    <source>
        <dbReference type="Pfam" id="PF02374"/>
    </source>
</evidence>
<proteinExistence type="predicted"/>
<dbReference type="EMBL" id="CP036402">
    <property type="protein sequence ID" value="QBI21955.1"/>
    <property type="molecule type" value="Genomic_DNA"/>
</dbReference>
<dbReference type="OrthoDB" id="5490584at2"/>
<dbReference type="CDD" id="cd02035">
    <property type="entry name" value="ArsA"/>
    <property type="match status" value="1"/>
</dbReference>
<name>A0A411YL80_9ACTN</name>
<dbReference type="AlphaFoldDB" id="A0A411YL80"/>
<dbReference type="KEGG" id="erz:ER308_07710"/>
<dbReference type="GO" id="GO:0016887">
    <property type="term" value="F:ATP hydrolysis activity"/>
    <property type="evidence" value="ECO:0007669"/>
    <property type="project" value="InterPro"/>
</dbReference>
<dbReference type="InterPro" id="IPR025723">
    <property type="entry name" value="ArsA/GET3_ATPase-like"/>
</dbReference>
<sequence>MIEAARAGDLDEVIAGSHVIVCTGSGGVGKTTTAAAIAVAAARKGRRTIVLTIDPARRLAQSLGLSSLDNWPRPVEAVDGLDAMMLDMKRTFDEVIERHADSAEHVRNITRNRFYQQLSSSLAGTQEYMAMEKLYDLHREGTYDCIVIDTPPTRNALDFLDAPRRLTDFLEGRFLRMFLSPGVTAGRWAGKAVGFGTGMFMRAASRITGSGVLEDLGEFFQSFEGMYEGFKQRANDVYHLLQSSESGFVVVSTAEDHTLREARYFLQRLARDGMPTAGLVVNRTTPPLPDELADSPHLRTAAASLADGEEPAPAAAALLELAAEDDAVAHREHRALVAGLHRTDPGVLVEIPQRAEDIHDIGGLDWVGAHLRGVA</sequence>
<dbReference type="Pfam" id="PF02374">
    <property type="entry name" value="ArsA_ATPase"/>
    <property type="match status" value="1"/>
</dbReference>
<dbReference type="SUPFAM" id="SSF52540">
    <property type="entry name" value="P-loop containing nucleoside triphosphate hydrolases"/>
    <property type="match status" value="1"/>
</dbReference>
<dbReference type="GO" id="GO:0005524">
    <property type="term" value="F:ATP binding"/>
    <property type="evidence" value="ECO:0007669"/>
    <property type="project" value="InterPro"/>
</dbReference>
<reference evidence="2 3" key="1">
    <citation type="submission" date="2019-01" db="EMBL/GenBank/DDBJ databases">
        <title>Egibacter rhizosphaerae EGI 80759T.</title>
        <authorList>
            <person name="Chen D.-D."/>
            <person name="Tian Y."/>
            <person name="Jiao J.-Y."/>
            <person name="Zhang X.-T."/>
            <person name="Zhang Y.-G."/>
            <person name="Zhang Y."/>
            <person name="Xiao M."/>
            <person name="Shu W.-S."/>
            <person name="Li W.-J."/>
        </authorList>
    </citation>
    <scope>NUCLEOTIDE SEQUENCE [LARGE SCALE GENOMIC DNA]</scope>
    <source>
        <strain evidence="2 3">EGI 80759</strain>
    </source>
</reference>
<evidence type="ECO:0000313" key="3">
    <source>
        <dbReference type="Proteomes" id="UP000291469"/>
    </source>
</evidence>
<dbReference type="PANTHER" id="PTHR10803">
    <property type="entry name" value="ARSENICAL PUMP-DRIVING ATPASE ARSENITE-TRANSLOCATING ATPASE"/>
    <property type="match status" value="1"/>
</dbReference>
<protein>
    <submittedName>
        <fullName evidence="2">ArsA family ATPase</fullName>
    </submittedName>
</protein>
<dbReference type="Proteomes" id="UP000291469">
    <property type="component" value="Chromosome"/>
</dbReference>
<evidence type="ECO:0000313" key="2">
    <source>
        <dbReference type="EMBL" id="QBI21955.1"/>
    </source>
</evidence>
<dbReference type="Gene3D" id="3.40.50.300">
    <property type="entry name" value="P-loop containing nucleotide triphosphate hydrolases"/>
    <property type="match status" value="1"/>
</dbReference>
<organism evidence="2 3">
    <name type="scientific">Egibacter rhizosphaerae</name>
    <dbReference type="NCBI Taxonomy" id="1670831"/>
    <lineage>
        <taxon>Bacteria</taxon>
        <taxon>Bacillati</taxon>
        <taxon>Actinomycetota</taxon>
        <taxon>Nitriliruptoria</taxon>
        <taxon>Egibacterales</taxon>
        <taxon>Egibacteraceae</taxon>
        <taxon>Egibacter</taxon>
    </lineage>
</organism>
<dbReference type="InterPro" id="IPR027417">
    <property type="entry name" value="P-loop_NTPase"/>
</dbReference>
<keyword evidence="3" id="KW-1185">Reference proteome</keyword>
<accession>A0A411YL80</accession>
<dbReference type="InterPro" id="IPR016300">
    <property type="entry name" value="ATPase_ArsA/GET3"/>
</dbReference>
<gene>
    <name evidence="2" type="ORF">ER308_07710</name>
</gene>
<feature type="domain" description="ArsA/GET3 Anion-transporting ATPase-like" evidence="1">
    <location>
        <begin position="18"/>
        <end position="287"/>
    </location>
</feature>
<dbReference type="PANTHER" id="PTHR10803:SF26">
    <property type="entry name" value="ANION TRANSPORTER ATPASE-RELATED"/>
    <property type="match status" value="1"/>
</dbReference>